<evidence type="ECO:0000313" key="2">
    <source>
        <dbReference type="Proteomes" id="UP001143856"/>
    </source>
</evidence>
<protein>
    <submittedName>
        <fullName evidence="1">Uncharacterized protein</fullName>
    </submittedName>
</protein>
<evidence type="ECO:0000313" key="1">
    <source>
        <dbReference type="EMBL" id="KAJ2987801.1"/>
    </source>
</evidence>
<gene>
    <name evidence="1" type="ORF">NUW58_g4312</name>
</gene>
<name>A0ACC1P887_9PEZI</name>
<keyword evidence="2" id="KW-1185">Reference proteome</keyword>
<comment type="caution">
    <text evidence="1">The sequence shown here is derived from an EMBL/GenBank/DDBJ whole genome shotgun (WGS) entry which is preliminary data.</text>
</comment>
<dbReference type="EMBL" id="JAPDGR010000738">
    <property type="protein sequence ID" value="KAJ2987801.1"/>
    <property type="molecule type" value="Genomic_DNA"/>
</dbReference>
<dbReference type="Proteomes" id="UP001143856">
    <property type="component" value="Unassembled WGS sequence"/>
</dbReference>
<reference evidence="1" key="1">
    <citation type="submission" date="2022-10" db="EMBL/GenBank/DDBJ databases">
        <title>Genome Sequence of Xylaria curta.</title>
        <authorList>
            <person name="Buettner E."/>
        </authorList>
    </citation>
    <scope>NUCLEOTIDE SEQUENCE</scope>
    <source>
        <strain evidence="1">Babe10</strain>
    </source>
</reference>
<accession>A0ACC1P887</accession>
<sequence>MIETLSNSTENVASTQVTPQSTTSTFAPDHTGKAAIVTGSNSGIGLECARQLLDRGLSKLILAVRDEGKGAIASQDLASGRDLEPDTIEVWHLDYSSYDSITSFANRAKSLENLDIVVLNAGVYRLPRVILPTGHEEDIQVNYLSTALLTILLLPILEAKRRPKADPGRLTVVSSSVAAWSRLKPPQDGGPLLTSLDDAAGAKAFDHHQQYCTSKLLGQLFLTQLTQRVPSSVAVINYVHPGLCYGSSLARDGAGTILGFIASVVFRIFGRSCGGGARAIVDAAVSHGEEVHGQYLDGGIPAKYVFRPFRECTSCTSNILGDRMASVVYTAEGEQMARTLWQETMSELSFAGVEDVIKALAVEMTTPSKAAE</sequence>
<organism evidence="1 2">
    <name type="scientific">Xylaria curta</name>
    <dbReference type="NCBI Taxonomy" id="42375"/>
    <lineage>
        <taxon>Eukaryota</taxon>
        <taxon>Fungi</taxon>
        <taxon>Dikarya</taxon>
        <taxon>Ascomycota</taxon>
        <taxon>Pezizomycotina</taxon>
        <taxon>Sordariomycetes</taxon>
        <taxon>Xylariomycetidae</taxon>
        <taxon>Xylariales</taxon>
        <taxon>Xylariaceae</taxon>
        <taxon>Xylaria</taxon>
    </lineage>
</organism>
<proteinExistence type="predicted"/>